<dbReference type="CDD" id="cd08023">
    <property type="entry name" value="GH16_laminarinase_like"/>
    <property type="match status" value="1"/>
</dbReference>
<organism evidence="4 5">
    <name type="scientific">Sphingobacterium micropteri</name>
    <dbReference type="NCBI Taxonomy" id="2763501"/>
    <lineage>
        <taxon>Bacteria</taxon>
        <taxon>Pseudomonadati</taxon>
        <taxon>Bacteroidota</taxon>
        <taxon>Sphingobacteriia</taxon>
        <taxon>Sphingobacteriales</taxon>
        <taxon>Sphingobacteriaceae</taxon>
        <taxon>Sphingobacterium</taxon>
    </lineage>
</organism>
<protein>
    <submittedName>
        <fullName evidence="4">Glycoside hydrolase family 16 protein</fullName>
    </submittedName>
</protein>
<dbReference type="PROSITE" id="PS51762">
    <property type="entry name" value="GH16_2"/>
    <property type="match status" value="1"/>
</dbReference>
<dbReference type="Proteomes" id="UP000602759">
    <property type="component" value="Unassembled WGS sequence"/>
</dbReference>
<evidence type="ECO:0000256" key="2">
    <source>
        <dbReference type="SAM" id="SignalP"/>
    </source>
</evidence>
<dbReference type="InterPro" id="IPR000757">
    <property type="entry name" value="Beta-glucanase-like"/>
</dbReference>
<comment type="similarity">
    <text evidence="1">Belongs to the glycosyl hydrolase 16 family.</text>
</comment>
<feature type="signal peptide" evidence="2">
    <location>
        <begin position="1"/>
        <end position="19"/>
    </location>
</feature>
<evidence type="ECO:0000313" key="4">
    <source>
        <dbReference type="EMBL" id="MBD1432188.1"/>
    </source>
</evidence>
<feature type="chain" id="PRO_5046579718" evidence="2">
    <location>
        <begin position="20"/>
        <end position="274"/>
    </location>
</feature>
<dbReference type="InterPro" id="IPR013320">
    <property type="entry name" value="ConA-like_dom_sf"/>
</dbReference>
<proteinExistence type="inferred from homology"/>
<dbReference type="GO" id="GO:0016787">
    <property type="term" value="F:hydrolase activity"/>
    <property type="evidence" value="ECO:0007669"/>
    <property type="project" value="UniProtKB-KW"/>
</dbReference>
<evidence type="ECO:0000256" key="1">
    <source>
        <dbReference type="ARBA" id="ARBA00006865"/>
    </source>
</evidence>
<keyword evidence="5" id="KW-1185">Reference proteome</keyword>
<accession>A0ABR7YLK0</accession>
<evidence type="ECO:0000313" key="5">
    <source>
        <dbReference type="Proteomes" id="UP000602759"/>
    </source>
</evidence>
<comment type="caution">
    <text evidence="4">The sequence shown here is derived from an EMBL/GenBank/DDBJ whole genome shotgun (WGS) entry which is preliminary data.</text>
</comment>
<gene>
    <name evidence="4" type="ORF">H8B06_05065</name>
</gene>
<feature type="domain" description="GH16" evidence="3">
    <location>
        <begin position="18"/>
        <end position="274"/>
    </location>
</feature>
<dbReference type="PROSITE" id="PS51257">
    <property type="entry name" value="PROKAR_LIPOPROTEIN"/>
    <property type="match status" value="1"/>
</dbReference>
<dbReference type="EMBL" id="JACOIK010000003">
    <property type="protein sequence ID" value="MBD1432188.1"/>
    <property type="molecule type" value="Genomic_DNA"/>
</dbReference>
<dbReference type="RefSeq" id="WP_190993217.1">
    <property type="nucleotide sequence ID" value="NZ_JACOIK010000003.1"/>
</dbReference>
<reference evidence="4 5" key="1">
    <citation type="submission" date="2020-08" db="EMBL/GenBank/DDBJ databases">
        <title>Sphingobacterium sp. DN00404 isolated from aquaculture water.</title>
        <authorList>
            <person name="Zhang M."/>
        </authorList>
    </citation>
    <scope>NUCLEOTIDE SEQUENCE [LARGE SCALE GENOMIC DNA]</scope>
    <source>
        <strain evidence="4 5">DN00404</strain>
    </source>
</reference>
<name>A0ABR7YLK0_9SPHI</name>
<keyword evidence="2" id="KW-0732">Signal</keyword>
<dbReference type="Gene3D" id="2.60.120.200">
    <property type="match status" value="1"/>
</dbReference>
<dbReference type="Pfam" id="PF00722">
    <property type="entry name" value="Glyco_hydro_16"/>
    <property type="match status" value="1"/>
</dbReference>
<dbReference type="PANTHER" id="PTHR10963:SF55">
    <property type="entry name" value="GLYCOSIDE HYDROLASE FAMILY 16 PROTEIN"/>
    <property type="match status" value="1"/>
</dbReference>
<dbReference type="PANTHER" id="PTHR10963">
    <property type="entry name" value="GLYCOSYL HYDROLASE-RELATED"/>
    <property type="match status" value="1"/>
</dbReference>
<dbReference type="InterPro" id="IPR050546">
    <property type="entry name" value="Glycosyl_Hydrlase_16"/>
</dbReference>
<sequence>MKYTFFLVAATLITASSCAQDNEAYQLVWSDEFDQDGLVNANNWVFEEGFMRNEEAQWYQKDNAYVKDGLLIIEAREETRPNPTYEEGSKHWARSREDIQYTSSSINTGGKHSWQYGRFEIRAKIPVGTGLWPAFWTLGVDKEWPSNGEIDIMEYYKGNILANVARGTDERWKPKWFDSKKSVEELGGKAWADEFHIWRMDWDEHEITLYVDDSLMIKVEMEQLVNEDGSGFNPFKQPHYILLNLALGGINGGEIDESLLPAKYEIDYVRVYQK</sequence>
<dbReference type="SUPFAM" id="SSF49899">
    <property type="entry name" value="Concanavalin A-like lectins/glucanases"/>
    <property type="match status" value="1"/>
</dbReference>
<keyword evidence="4" id="KW-0378">Hydrolase</keyword>
<evidence type="ECO:0000259" key="3">
    <source>
        <dbReference type="PROSITE" id="PS51762"/>
    </source>
</evidence>